<dbReference type="STRING" id="754252.PFREUD_23250"/>
<dbReference type="eggNOG" id="COG2814">
    <property type="taxonomic scope" value="Bacteria"/>
</dbReference>
<dbReference type="HOGENOM" id="CLU_405898_0_0_11"/>
<dbReference type="EMBL" id="FN806773">
    <property type="protein sequence ID" value="CBL57839.1"/>
    <property type="molecule type" value="Genomic_DNA"/>
</dbReference>
<evidence type="ECO:0000256" key="5">
    <source>
        <dbReference type="ARBA" id="ARBA00023136"/>
    </source>
</evidence>
<dbReference type="GO" id="GO:0022857">
    <property type="term" value="F:transmembrane transporter activity"/>
    <property type="evidence" value="ECO:0007669"/>
    <property type="project" value="InterPro"/>
</dbReference>
<evidence type="ECO:0000313" key="8">
    <source>
        <dbReference type="EMBL" id="CBL57839.1"/>
    </source>
</evidence>
<dbReference type="Pfam" id="PF07690">
    <property type="entry name" value="MFS_1"/>
    <property type="match status" value="1"/>
</dbReference>
<evidence type="ECO:0000256" key="2">
    <source>
        <dbReference type="ARBA" id="ARBA00022475"/>
    </source>
</evidence>
<dbReference type="KEGG" id="pfr:PFREUD_23250"/>
<feature type="transmembrane region" description="Helical" evidence="7">
    <location>
        <begin position="159"/>
        <end position="181"/>
    </location>
</feature>
<dbReference type="GO" id="GO:0005886">
    <property type="term" value="C:plasma membrane"/>
    <property type="evidence" value="ECO:0007669"/>
    <property type="project" value="UniProtKB-SubCell"/>
</dbReference>
<keyword evidence="2" id="KW-1003">Cell membrane</keyword>
<keyword evidence="4 7" id="KW-1133">Transmembrane helix</keyword>
<feature type="region of interest" description="Disordered" evidence="6">
    <location>
        <begin position="405"/>
        <end position="453"/>
    </location>
</feature>
<gene>
    <name evidence="8" type="ordered locus">PFREUD_23250</name>
</gene>
<feature type="compositionally biased region" description="Basic and acidic residues" evidence="6">
    <location>
        <begin position="422"/>
        <end position="436"/>
    </location>
</feature>
<comment type="subcellular location">
    <subcellularLocation>
        <location evidence="1">Cell membrane</location>
        <topology evidence="1">Multi-pass membrane protein</topology>
    </subcellularLocation>
</comment>
<reference evidence="8 9" key="1">
    <citation type="journal article" date="2010" name="PLoS ONE">
        <title>The complete genome of Propionibacterium freudenreichii CIRM-BIA1, a hardy actinobacterium with food and probiotic applications.</title>
        <authorList>
            <person name="Falentin H."/>
            <person name="Deutsch S.M."/>
            <person name="Jan G."/>
            <person name="Loux V."/>
            <person name="Thierry A."/>
            <person name="Parayre S."/>
            <person name="Maillard M.B."/>
            <person name="Dherbecourt J."/>
            <person name="Cousin F.J."/>
            <person name="Jardin J."/>
            <person name="Siguier P."/>
            <person name="Couloux A."/>
            <person name="Barbe V."/>
            <person name="Vacherie B."/>
            <person name="Wincker P."/>
            <person name="Gibrat J.F."/>
            <person name="Gaillardin C."/>
            <person name="Lortal S."/>
        </authorList>
    </citation>
    <scope>NUCLEOTIDE SEQUENCE [LARGE SCALE GENOMIC DNA]</scope>
    <source>
        <strain evidence="9">ATCC 9614 / DSM 4902 / CIP 103027 / NCIMB 8099 / CIRM-BIA1</strain>
    </source>
</reference>
<keyword evidence="3 7" id="KW-0812">Transmembrane</keyword>
<feature type="transmembrane region" description="Helical" evidence="7">
    <location>
        <begin position="315"/>
        <end position="339"/>
    </location>
</feature>
<dbReference type="AlphaFoldDB" id="D7GH28"/>
<feature type="transmembrane region" description="Helical" evidence="7">
    <location>
        <begin position="378"/>
        <end position="397"/>
    </location>
</feature>
<dbReference type="PANTHER" id="PTHR23513">
    <property type="entry name" value="INTEGRAL MEMBRANE EFFLUX PROTEIN-RELATED"/>
    <property type="match status" value="1"/>
</dbReference>
<keyword evidence="9" id="KW-1185">Reference proteome</keyword>
<dbReference type="Proteomes" id="UP000000936">
    <property type="component" value="Chromosome"/>
</dbReference>
<evidence type="ECO:0000313" key="9">
    <source>
        <dbReference type="Proteomes" id="UP000000936"/>
    </source>
</evidence>
<evidence type="ECO:0000256" key="7">
    <source>
        <dbReference type="SAM" id="Phobius"/>
    </source>
</evidence>
<protein>
    <submittedName>
        <fullName evidence="8">Hypothetical membrane protein</fullName>
    </submittedName>
</protein>
<dbReference type="InterPro" id="IPR011701">
    <property type="entry name" value="MFS"/>
</dbReference>
<feature type="compositionally biased region" description="Basic and acidic residues" evidence="6">
    <location>
        <begin position="493"/>
        <end position="513"/>
    </location>
</feature>
<organism evidence="8 9">
    <name type="scientific">Propionibacterium freudenreichii subsp. shermanii (strain ATCC 9614 / DSM 4902 / CIP 103027 / NCIMB 8099 / CIRM-BIA1)</name>
    <dbReference type="NCBI Taxonomy" id="754252"/>
    <lineage>
        <taxon>Bacteria</taxon>
        <taxon>Bacillati</taxon>
        <taxon>Actinomycetota</taxon>
        <taxon>Actinomycetes</taxon>
        <taxon>Propionibacteriales</taxon>
        <taxon>Propionibacteriaceae</taxon>
        <taxon>Propionibacterium</taxon>
    </lineage>
</organism>
<name>D7GH28_PROFC</name>
<feature type="transmembrane region" description="Helical" evidence="7">
    <location>
        <begin position="291"/>
        <end position="309"/>
    </location>
</feature>
<feature type="transmembrane region" description="Helical" evidence="7">
    <location>
        <begin position="9"/>
        <end position="34"/>
    </location>
</feature>
<dbReference type="PANTHER" id="PTHR23513:SF11">
    <property type="entry name" value="STAPHYLOFERRIN A TRANSPORTER"/>
    <property type="match status" value="1"/>
</dbReference>
<proteinExistence type="predicted"/>
<feature type="transmembrane region" description="Helical" evidence="7">
    <location>
        <begin position="258"/>
        <end position="279"/>
    </location>
</feature>
<dbReference type="SUPFAM" id="SSF103473">
    <property type="entry name" value="MFS general substrate transporter"/>
    <property type="match status" value="1"/>
</dbReference>
<feature type="transmembrane region" description="Helical" evidence="7">
    <location>
        <begin position="86"/>
        <end position="110"/>
    </location>
</feature>
<sequence>MQRTVRRDYLLWLTAITSDMLSRSVWSLALPFVIFGLTRSTATAGVVQSVGQAAYLCVMLLGGALVDRINRRTGMVVRGITGMVLWIGLGLLLYAHALSLWLLVAIFVAAQLCDGLFGMADNAALRLIVRDDEQFVQVTGINQGREAAVRVGGGPIGGLLYAVGAAIPFLVSGALLGLLIASARAIRADLRPPAAPKTSEPRRGIVRSVGQSVAQGVTFLWGHHILRTLAIAALFINAAFSVVISTALLGLLGDGYSALQLSYLEAVYGAVMLVTALVAAKVVGRLPTGRLLMGAQVFIVCVAVGAAGWHSYAMLFVWLSLYGLVTPLFATSLSGYTFARTPDRLQGRVHSAAALLELSATMVIPALAGWMVHAGCATQSYLVGAVLALVGVGVVAADRGARRLGPTRTWRDGEADPGSAHPQRDGASECPPEHDAGSSFLLRGAGQPAHSPTTVARRLPACEGVDPVGELVDVEEGPVHPVVELFIGDAAAHGDRGAKTRGSDDATGRHEPDEGPADPWHGIPVVHHREPARRRLLGHRRAREHRLHDDVVIGVDELHLRALIALMAEPALRRPRERVGHVVASAAFGRTVRFDECPQATGEHGTHGARIVGYAHDQSAFRAHAALVFGDIFTTLVSESTASRMAAINCPSSSPSAVMMNESALTFHDVPRGTFVI</sequence>
<dbReference type="Gene3D" id="1.20.1250.20">
    <property type="entry name" value="MFS general substrate transporter like domains"/>
    <property type="match status" value="1"/>
</dbReference>
<feature type="transmembrane region" description="Helical" evidence="7">
    <location>
        <begin position="46"/>
        <end position="66"/>
    </location>
</feature>
<feature type="transmembrane region" description="Helical" evidence="7">
    <location>
        <begin position="351"/>
        <end position="372"/>
    </location>
</feature>
<dbReference type="CDD" id="cd06173">
    <property type="entry name" value="MFS_MefA_like"/>
    <property type="match status" value="1"/>
</dbReference>
<dbReference type="InterPro" id="IPR036259">
    <property type="entry name" value="MFS_trans_sf"/>
</dbReference>
<evidence type="ECO:0000256" key="4">
    <source>
        <dbReference type="ARBA" id="ARBA00022989"/>
    </source>
</evidence>
<evidence type="ECO:0000256" key="1">
    <source>
        <dbReference type="ARBA" id="ARBA00004651"/>
    </source>
</evidence>
<feature type="transmembrane region" description="Helical" evidence="7">
    <location>
        <begin position="229"/>
        <end position="252"/>
    </location>
</feature>
<feature type="region of interest" description="Disordered" evidence="6">
    <location>
        <begin position="493"/>
        <end position="524"/>
    </location>
</feature>
<accession>D7GH28</accession>
<evidence type="ECO:0000256" key="6">
    <source>
        <dbReference type="SAM" id="MobiDB-lite"/>
    </source>
</evidence>
<keyword evidence="5 7" id="KW-0472">Membrane</keyword>
<evidence type="ECO:0000256" key="3">
    <source>
        <dbReference type="ARBA" id="ARBA00022692"/>
    </source>
</evidence>